<comment type="caution">
    <text evidence="3">The sequence shown here is derived from an EMBL/GenBank/DDBJ whole genome shotgun (WGS) entry which is preliminary data.</text>
</comment>
<dbReference type="Proteomes" id="UP001595764">
    <property type="component" value="Unassembled WGS sequence"/>
</dbReference>
<dbReference type="InterPro" id="IPR027417">
    <property type="entry name" value="P-loop_NTPase"/>
</dbReference>
<dbReference type="RefSeq" id="WP_377876496.1">
    <property type="nucleotide sequence ID" value="NZ_JBHMAY010000097.1"/>
</dbReference>
<sequence>MARHSLNAITIEGFTSIRSARVPLGSLNVLVGANGAGKSNFIQALGLLSSIVDGDLGLHVGLNGGAAEMGYKGTALSGIELDLDMSPANYRIRLAPAANDELIFDLEEISRTTPESPYRHALGQGHRESRLDQAVDDHDEAAELIHTVLKGCRVYHFDDTSRDAPVKRQAPTADNLALRDDAANLAPVLLRLRRSERPEDKAAYRRITSTIRLVAPFFKDFVLDDEYGTDRVRLRWVHKELDGIFSAEQMSDGTLRFVCLATLLMQPQLPGLVVLDEPELGLHPYAIVVLADMLRRAAAQSQVLIATQSVTLMNQFTVDDLIVVEQHDGSSSFAKPNPEALRTWLEDYSLGELWEKNLIGGQPGSRGSVLND</sequence>
<evidence type="ECO:0000259" key="2">
    <source>
        <dbReference type="Pfam" id="PF13304"/>
    </source>
</evidence>
<keyword evidence="1" id="KW-0742">SOS response</keyword>
<dbReference type="EMBL" id="JBHRWI010000041">
    <property type="protein sequence ID" value="MFC3514520.1"/>
    <property type="molecule type" value="Genomic_DNA"/>
</dbReference>
<evidence type="ECO:0000313" key="3">
    <source>
        <dbReference type="EMBL" id="MFC3514520.1"/>
    </source>
</evidence>
<dbReference type="CDD" id="cd00267">
    <property type="entry name" value="ABC_ATPase"/>
    <property type="match status" value="1"/>
</dbReference>
<reference evidence="4" key="1">
    <citation type="journal article" date="2019" name="Int. J. Syst. Evol. Microbiol.">
        <title>The Global Catalogue of Microorganisms (GCM) 10K type strain sequencing project: providing services to taxonomists for standard genome sequencing and annotation.</title>
        <authorList>
            <consortium name="The Broad Institute Genomics Platform"/>
            <consortium name="The Broad Institute Genome Sequencing Center for Infectious Disease"/>
            <person name="Wu L."/>
            <person name="Ma J."/>
        </authorList>
    </citation>
    <scope>NUCLEOTIDE SEQUENCE [LARGE SCALE GENOMIC DNA]</scope>
    <source>
        <strain evidence="4">CGMCC 4.7682</strain>
    </source>
</reference>
<dbReference type="PIRSF" id="PIRSF029347">
    <property type="entry name" value="RecF"/>
    <property type="match status" value="1"/>
</dbReference>
<keyword evidence="1" id="KW-0227">DNA damage</keyword>
<dbReference type="SUPFAM" id="SSF52540">
    <property type="entry name" value="P-loop containing nucleoside triphosphate hydrolases"/>
    <property type="match status" value="1"/>
</dbReference>
<gene>
    <name evidence="3" type="ORF">ACFORO_30425</name>
</gene>
<feature type="domain" description="ATPase AAA-type core" evidence="2">
    <location>
        <begin position="27"/>
        <end position="314"/>
    </location>
</feature>
<dbReference type="PANTHER" id="PTHR32182:SF22">
    <property type="entry name" value="ATP-DEPENDENT ENDONUCLEASE, OLD FAMILY-RELATED"/>
    <property type="match status" value="1"/>
</dbReference>
<evidence type="ECO:0000256" key="1">
    <source>
        <dbReference type="ARBA" id="ARBA00023236"/>
    </source>
</evidence>
<dbReference type="InterPro" id="IPR014555">
    <property type="entry name" value="RecF-like"/>
</dbReference>
<protein>
    <submittedName>
        <fullName evidence="3">AAA family ATPase</fullName>
    </submittedName>
</protein>
<evidence type="ECO:0000313" key="4">
    <source>
        <dbReference type="Proteomes" id="UP001595764"/>
    </source>
</evidence>
<organism evidence="3 4">
    <name type="scientific">Amycolatopsis halotolerans</name>
    <dbReference type="NCBI Taxonomy" id="330083"/>
    <lineage>
        <taxon>Bacteria</taxon>
        <taxon>Bacillati</taxon>
        <taxon>Actinomycetota</taxon>
        <taxon>Actinomycetes</taxon>
        <taxon>Pseudonocardiales</taxon>
        <taxon>Pseudonocardiaceae</taxon>
        <taxon>Amycolatopsis</taxon>
    </lineage>
</organism>
<dbReference type="Gene3D" id="3.40.50.300">
    <property type="entry name" value="P-loop containing nucleotide triphosphate hydrolases"/>
    <property type="match status" value="2"/>
</dbReference>
<name>A0ABV7QQC9_9PSEU</name>
<dbReference type="PANTHER" id="PTHR32182">
    <property type="entry name" value="DNA REPLICATION AND REPAIR PROTEIN RECF"/>
    <property type="match status" value="1"/>
</dbReference>
<accession>A0ABV7QQC9</accession>
<proteinExistence type="predicted"/>
<dbReference type="InterPro" id="IPR003959">
    <property type="entry name" value="ATPase_AAA_core"/>
</dbReference>
<keyword evidence="4" id="KW-1185">Reference proteome</keyword>
<dbReference type="Pfam" id="PF13304">
    <property type="entry name" value="AAA_21"/>
    <property type="match status" value="1"/>
</dbReference>